<dbReference type="RefSeq" id="WP_092451456.1">
    <property type="nucleotide sequence ID" value="NZ_FOJI01000003.1"/>
</dbReference>
<reference evidence="2 3" key="1">
    <citation type="submission" date="2016-10" db="EMBL/GenBank/DDBJ databases">
        <authorList>
            <person name="de Groot N.N."/>
        </authorList>
    </citation>
    <scope>NUCLEOTIDE SEQUENCE [LARGE SCALE GENOMIC DNA]</scope>
    <source>
        <strain evidence="2 3">DSM 9179</strain>
    </source>
</reference>
<protein>
    <submittedName>
        <fullName evidence="2">Glycosyl hydrolase family 115</fullName>
    </submittedName>
</protein>
<dbReference type="GO" id="GO:0016787">
    <property type="term" value="F:hydrolase activity"/>
    <property type="evidence" value="ECO:0007669"/>
    <property type="project" value="UniProtKB-KW"/>
</dbReference>
<dbReference type="PANTHER" id="PTHR37842">
    <property type="match status" value="1"/>
</dbReference>
<keyword evidence="1 2" id="KW-0378">Hydrolase</keyword>
<dbReference type="EMBL" id="FOJI01000003">
    <property type="protein sequence ID" value="SEW03040.1"/>
    <property type="molecule type" value="Genomic_DNA"/>
</dbReference>
<dbReference type="Gene3D" id="3.20.20.520">
    <property type="entry name" value="Glycosyl hydrolase family 115"/>
    <property type="match status" value="1"/>
</dbReference>
<dbReference type="GO" id="GO:0005975">
    <property type="term" value="P:carbohydrate metabolic process"/>
    <property type="evidence" value="ECO:0007669"/>
    <property type="project" value="UniProtKB-ARBA"/>
</dbReference>
<dbReference type="PANTHER" id="PTHR37842:SF2">
    <property type="entry name" value="GYLCOSYL HYDROLASE 115 C-TERMINAL DOMAIN-CONTAINING PROTEIN"/>
    <property type="match status" value="1"/>
</dbReference>
<name>A0A1I0NNC1_9FIRM</name>
<gene>
    <name evidence="2" type="ORF">SAMN05421659_103255</name>
</gene>
<dbReference type="AlphaFoldDB" id="A0A1I0NNC1"/>
<dbReference type="InterPro" id="IPR031924">
    <property type="entry name" value="GH115"/>
</dbReference>
<dbReference type="SUPFAM" id="SSF55545">
    <property type="entry name" value="beta-N-acetylhexosaminidase-like domain"/>
    <property type="match status" value="1"/>
</dbReference>
<dbReference type="STRING" id="99656.SAMN05421659_103255"/>
<dbReference type="Pfam" id="PF15979">
    <property type="entry name" value="Glyco_hydro_115"/>
    <property type="match status" value="1"/>
</dbReference>
<keyword evidence="3" id="KW-1185">Reference proteome</keyword>
<accession>A0A1I0NNC1</accession>
<evidence type="ECO:0000313" key="2">
    <source>
        <dbReference type="EMBL" id="SEW03040.1"/>
    </source>
</evidence>
<evidence type="ECO:0000256" key="1">
    <source>
        <dbReference type="ARBA" id="ARBA00022801"/>
    </source>
</evidence>
<proteinExistence type="predicted"/>
<dbReference type="InterPro" id="IPR042301">
    <property type="entry name" value="GH115_sf"/>
</dbReference>
<sequence length="674" mass="78085">MFLLNQNTVIPPDQNDTAVQLAIGNLKRDISKACKKSEPCMQSEVEPGEIVLIKGLQEKECFYLNISNGRLQIHASDTLGFVYGLYEISHTILGIQPFWFWNDQKITARDAYEIPSDFEYQSTPFAIRLRGWFVNDEVLIHTWSVNGRKEESWEMVFEALIRSGGNMVIPGTDRNGTKYRKLASDMGLMITHHHAEPLGADMFARKYPGLTPSYAQYPDKFIGLWKAGIESQKDMHVIWNLGFRGQGDRPFWADDPQYQTSKARGELMGSLIRIQYDMVKKVDPDAICCTNLYGETMELYKEGYLDFPEDVIKIWADNGYGKMVSRRQNNHNPRIEALPPDSDHGMHGIYYHVSFYDLQAANHITMLTNSVDFVCSELNRVVAHGITDYWIINCSNVKPHVYYLDLIATMWKSGKVDIKEHEENYITTYYGKKDVQAVKQYLNDYHKYAVSYGPNEDDHAGEQFTNYVPRMLISQYMKDRNSTQKDLLWATDAKDLKGQIDWYMKLCQEAAKGYRLYCRECEGAVLSMEHHAAELMKDSLLLQAKIYAYCFSGAYEASKGLLYALNQDYQLGFYHAGLAREQYDQAYSCLHEREHGKWNGFYQNECLTDIRQTAWVLEGLMSYIRNMGDGPHFNAWQREFLYAEEDRRVILVTNMENHLTNLELLALMKERWSD</sequence>
<dbReference type="InterPro" id="IPR029018">
    <property type="entry name" value="Hex-like_dom2"/>
</dbReference>
<dbReference type="Gene3D" id="3.30.379.10">
    <property type="entry name" value="Chitobiase/beta-hexosaminidase domain 2-like"/>
    <property type="match status" value="1"/>
</dbReference>
<evidence type="ECO:0000313" key="3">
    <source>
        <dbReference type="Proteomes" id="UP000199701"/>
    </source>
</evidence>
<dbReference type="Proteomes" id="UP000199701">
    <property type="component" value="Unassembled WGS sequence"/>
</dbReference>
<dbReference type="OrthoDB" id="8727830at2"/>
<organism evidence="2 3">
    <name type="scientific">[Clostridium] fimetarium</name>
    <dbReference type="NCBI Taxonomy" id="99656"/>
    <lineage>
        <taxon>Bacteria</taxon>
        <taxon>Bacillati</taxon>
        <taxon>Bacillota</taxon>
        <taxon>Clostridia</taxon>
        <taxon>Lachnospirales</taxon>
        <taxon>Lachnospiraceae</taxon>
    </lineage>
</organism>